<comment type="caution">
    <text evidence="1">The sequence shown here is derived from an EMBL/GenBank/DDBJ whole genome shotgun (WGS) entry which is preliminary data.</text>
</comment>
<sequence>MQETRLGVSRSRDMPLLAVQNKTACHVGDRRFVERVQSAVWDGFFDNEALAFLDMIQEHQQPFE</sequence>
<gene>
    <name evidence="1" type="ORF">DFP86_109180</name>
</gene>
<dbReference type="Proteomes" id="UP000295611">
    <property type="component" value="Unassembled WGS sequence"/>
</dbReference>
<name>A0A4R7B4Z8_9NEIS</name>
<evidence type="ECO:0000313" key="1">
    <source>
        <dbReference type="EMBL" id="TDR77933.1"/>
    </source>
</evidence>
<organism evidence="1 2">
    <name type="scientific">Paludibacterium purpuratum</name>
    <dbReference type="NCBI Taxonomy" id="1144873"/>
    <lineage>
        <taxon>Bacteria</taxon>
        <taxon>Pseudomonadati</taxon>
        <taxon>Pseudomonadota</taxon>
        <taxon>Betaproteobacteria</taxon>
        <taxon>Neisseriales</taxon>
        <taxon>Chromobacteriaceae</taxon>
        <taxon>Paludibacterium</taxon>
    </lineage>
</organism>
<reference evidence="1 2" key="1">
    <citation type="submission" date="2019-03" db="EMBL/GenBank/DDBJ databases">
        <title>Genomic Encyclopedia of Type Strains, Phase III (KMG-III): the genomes of soil and plant-associated and newly described type strains.</title>
        <authorList>
            <person name="Whitman W."/>
        </authorList>
    </citation>
    <scope>NUCLEOTIDE SEQUENCE [LARGE SCALE GENOMIC DNA]</scope>
    <source>
        <strain evidence="1 2">CECT 8976</strain>
    </source>
</reference>
<dbReference type="EMBL" id="SNZP01000009">
    <property type="protein sequence ID" value="TDR77933.1"/>
    <property type="molecule type" value="Genomic_DNA"/>
</dbReference>
<dbReference type="AlphaFoldDB" id="A0A4R7B4Z8"/>
<keyword evidence="2" id="KW-1185">Reference proteome</keyword>
<proteinExistence type="predicted"/>
<evidence type="ECO:0000313" key="2">
    <source>
        <dbReference type="Proteomes" id="UP000295611"/>
    </source>
</evidence>
<accession>A0A4R7B4Z8</accession>
<protein>
    <submittedName>
        <fullName evidence="1">Uncharacterized protein</fullName>
    </submittedName>
</protein>